<dbReference type="EMBL" id="CABVHJ010000006">
    <property type="protein sequence ID" value="VVM77369.1"/>
    <property type="molecule type" value="Genomic_DNA"/>
</dbReference>
<dbReference type="RefSeq" id="WP_224794758.1">
    <property type="nucleotide sequence ID" value="NZ_CABVHJ010000006.1"/>
</dbReference>
<reference evidence="1 2" key="1">
    <citation type="submission" date="2019-09" db="EMBL/GenBank/DDBJ databases">
        <authorList>
            <person name="Chandra G."/>
            <person name="Truman W A."/>
        </authorList>
    </citation>
    <scope>NUCLEOTIDE SEQUENCE [LARGE SCALE GENOMIC DNA]</scope>
    <source>
        <strain evidence="1">PS655</strain>
    </source>
</reference>
<dbReference type="PANTHER" id="PTHR32305">
    <property type="match status" value="1"/>
</dbReference>
<dbReference type="AlphaFoldDB" id="A0A5E6S9G0"/>
<dbReference type="NCBIfam" id="TIGR03696">
    <property type="entry name" value="Rhs_assc_core"/>
    <property type="match status" value="1"/>
</dbReference>
<sequence length="927" mass="103715">MNLHIHIHTPQLTAIDSRGLAVRQIDYWRVDEREPEARVTAAQHEVAGRWVAQRDPRLFADASAPANLITTNSLSGQVLSTVGVDAGWRVSLFGGASQPLHGWDGRGSQRKIEYDEQLRPLAVFEHASDGEPLCTERYGYGDSDPTFATRNQCGQLIRHDDPAGTQLFEQFGLSGNVMQQTRHFLRALSSPDWPEPPTDRDALLETGAGTTSRSVFNTLGETIEQTDAKGHRQFFAQNLAGQLREVRLQLDKQAKPKTLVSAMQYNAQGQTGQETAGNGVITTLQYDSEDGRLTRLQARHGNDSLQDLRYAYDPVGNVLSIEDAALPIRYFANQRIEPINRYGYDSLYQLIEATGWEAGGANQGPLFSPFDDPAAVAQYTQTYRYDRGGNLLELTHNGAQKHGHRLLAAAQSNRCLPVLDGVEPDEEDFRNGFDANGNLLALQPGQSLHWDLRNQLHEVRPVARDGAADDNEHYVYGADGMRLRKVRQTQTNARTLIAETRYLPNLQIRTHSGTGETLQIISVQAGRSSVQVLRWESEPPKGIANDQLRYSLNDHLGSCTLELDSAGQVISHERYHPFGSTAWFAGREEIEASYKTLRYSGKERDATGLYYYGFRYYVAGLQRWVNPDPAGDVDGLNLYRFVRNNPILWVDAEGLAPVTLLYGFEHVRSRVLNGLATASPQQSFVRIDQINDALQINIENASSDFEGVNEMIREGIEVEDDNVDYFMQATPSYQGTPAEARNLLQGWSDYLKSHSAAFDITRKIQSYEKTSTKEVEQFWKKNLREPLSEHEVQNATLALQDSSEALFSLRTASSIKAGDAVINWQFRQFSKLALDWMAGTSETGDDSGVVFLDVIARSPDFVFKEFAQETFTAKPYKEAGAVYGKSYNPITHSERRHLQTQMAKHGSSYAKRVQMIGLDQARHLSNA</sequence>
<dbReference type="InterPro" id="IPR022385">
    <property type="entry name" value="Rhs_assc_core"/>
</dbReference>
<dbReference type="Proteomes" id="UP000327167">
    <property type="component" value="Unassembled WGS sequence"/>
</dbReference>
<dbReference type="Gene3D" id="2.180.10.10">
    <property type="entry name" value="RHS repeat-associated core"/>
    <property type="match status" value="1"/>
</dbReference>
<accession>A0A5E6S9G0</accession>
<name>A0A5E6S9G0_PSEFL</name>
<dbReference type="PANTHER" id="PTHR32305:SF15">
    <property type="entry name" value="PROTEIN RHSA-RELATED"/>
    <property type="match status" value="1"/>
</dbReference>
<proteinExistence type="predicted"/>
<evidence type="ECO:0000313" key="1">
    <source>
        <dbReference type="EMBL" id="VVM77369.1"/>
    </source>
</evidence>
<evidence type="ECO:0008006" key="3">
    <source>
        <dbReference type="Google" id="ProtNLM"/>
    </source>
</evidence>
<protein>
    <recommendedName>
        <fullName evidence="3">Toxin</fullName>
    </recommendedName>
</protein>
<organism evidence="1 2">
    <name type="scientific">Pseudomonas fluorescens</name>
    <dbReference type="NCBI Taxonomy" id="294"/>
    <lineage>
        <taxon>Bacteria</taxon>
        <taxon>Pseudomonadati</taxon>
        <taxon>Pseudomonadota</taxon>
        <taxon>Gammaproteobacteria</taxon>
        <taxon>Pseudomonadales</taxon>
        <taxon>Pseudomonadaceae</taxon>
        <taxon>Pseudomonas</taxon>
    </lineage>
</organism>
<dbReference type="InterPro" id="IPR050708">
    <property type="entry name" value="T6SS_VgrG/RHS"/>
</dbReference>
<evidence type="ECO:0000313" key="2">
    <source>
        <dbReference type="Proteomes" id="UP000327167"/>
    </source>
</evidence>
<gene>
    <name evidence="1" type="ORF">PS655_02131</name>
</gene>